<evidence type="ECO:0000256" key="1">
    <source>
        <dbReference type="ARBA" id="ARBA00005196"/>
    </source>
</evidence>
<name>A0A9D1FB67_9FIRM</name>
<feature type="binding site" evidence="8">
    <location>
        <begin position="222"/>
        <end position="223"/>
    </location>
    <ligand>
        <name>substrate</name>
    </ligand>
</feature>
<dbReference type="PANTHER" id="PTHR31689">
    <property type="entry name" value="DIAMINOPIMELATE EPIMERASE, CHLOROPLASTIC"/>
    <property type="match status" value="1"/>
</dbReference>
<dbReference type="EC" id="5.1.1.7" evidence="3 8"/>
<feature type="binding site" evidence="8">
    <location>
        <begin position="212"/>
        <end position="213"/>
    </location>
    <ligand>
        <name>substrate</name>
    </ligand>
</feature>
<evidence type="ECO:0000313" key="10">
    <source>
        <dbReference type="EMBL" id="HIS65847.1"/>
    </source>
</evidence>
<evidence type="ECO:0000256" key="8">
    <source>
        <dbReference type="HAMAP-Rule" id="MF_00197"/>
    </source>
</evidence>
<dbReference type="PROSITE" id="PS01326">
    <property type="entry name" value="DAP_EPIMERASE"/>
    <property type="match status" value="1"/>
</dbReference>
<feature type="active site" description="Proton acceptor" evidence="8">
    <location>
        <position position="221"/>
    </location>
</feature>
<accession>A0A9D1FB67</accession>
<dbReference type="SUPFAM" id="SSF54506">
    <property type="entry name" value="Diaminopimelate epimerase-like"/>
    <property type="match status" value="1"/>
</dbReference>
<feature type="active site" evidence="9">
    <location>
        <position position="71"/>
    </location>
</feature>
<evidence type="ECO:0000256" key="7">
    <source>
        <dbReference type="ARBA" id="ARBA00051712"/>
    </source>
</evidence>
<comment type="caution">
    <text evidence="8">Lacks conserved residue(s) required for the propagation of feature annotation.</text>
</comment>
<feature type="site" description="Could be important to modulate the pK values of the two catalytic cysteine residues" evidence="8">
    <location>
        <position position="163"/>
    </location>
</feature>
<dbReference type="EMBL" id="DVJJ01000168">
    <property type="protein sequence ID" value="HIS65847.1"/>
    <property type="molecule type" value="Genomic_DNA"/>
</dbReference>
<dbReference type="Proteomes" id="UP000886741">
    <property type="component" value="Unassembled WGS sequence"/>
</dbReference>
<evidence type="ECO:0000256" key="3">
    <source>
        <dbReference type="ARBA" id="ARBA00013080"/>
    </source>
</evidence>
<evidence type="ECO:0000256" key="2">
    <source>
        <dbReference type="ARBA" id="ARBA00010219"/>
    </source>
</evidence>
<keyword evidence="8" id="KW-0963">Cytoplasm</keyword>
<dbReference type="HAMAP" id="MF_00197">
    <property type="entry name" value="DAP_epimerase"/>
    <property type="match status" value="1"/>
</dbReference>
<evidence type="ECO:0000256" key="6">
    <source>
        <dbReference type="ARBA" id="ARBA00023235"/>
    </source>
</evidence>
<sequence>MRFTKMQGIGNDYVYVWGTVPPVQDIQRLARVVSHRRFGVGGDGLILILPSEKADFQMRIFNADGSEGRMCGNGIRCVGKYVHDRGLTDKTHLLVETLSGIRELWLHLDGQGQTETVTVDMGKAVWDPEAIPVVTSLPRFVAQPVTADGVTYEMTCVSMGNPHGVIFCEDVDGLDLERIGPGLECHPLFPERINTEFVRVLERTRLQMRVWERGSGETMACGTGACAVVAAAVERGFCPCATDITVQLRGGDLTIRQEPDGTIRMGGPAAFVFDGVMEYCEEGSNGT</sequence>
<dbReference type="PANTHER" id="PTHR31689:SF0">
    <property type="entry name" value="DIAMINOPIMELATE EPIMERASE"/>
    <property type="match status" value="1"/>
</dbReference>
<evidence type="ECO:0000256" key="4">
    <source>
        <dbReference type="ARBA" id="ARBA00022605"/>
    </source>
</evidence>
<feature type="binding site" evidence="8">
    <location>
        <position position="161"/>
    </location>
    <ligand>
        <name>substrate</name>
    </ligand>
</feature>
<dbReference type="InterPro" id="IPR001653">
    <property type="entry name" value="DAP_epimerase_DapF"/>
</dbReference>
<dbReference type="InterPro" id="IPR018510">
    <property type="entry name" value="DAP_epimerase_AS"/>
</dbReference>
<reference evidence="10" key="2">
    <citation type="journal article" date="2021" name="PeerJ">
        <title>Extensive microbial diversity within the chicken gut microbiome revealed by metagenomics and culture.</title>
        <authorList>
            <person name="Gilroy R."/>
            <person name="Ravi A."/>
            <person name="Getino M."/>
            <person name="Pursley I."/>
            <person name="Horton D.L."/>
            <person name="Alikhan N.F."/>
            <person name="Baker D."/>
            <person name="Gharbi K."/>
            <person name="Hall N."/>
            <person name="Watson M."/>
            <person name="Adriaenssens E.M."/>
            <person name="Foster-Nyarko E."/>
            <person name="Jarju S."/>
            <person name="Secka A."/>
            <person name="Antonio M."/>
            <person name="Oren A."/>
            <person name="Chaudhuri R.R."/>
            <person name="La Ragione R."/>
            <person name="Hildebrand F."/>
            <person name="Pallen M.J."/>
        </authorList>
    </citation>
    <scope>NUCLEOTIDE SEQUENCE</scope>
    <source>
        <strain evidence="10">ChiBcec16-1751</strain>
    </source>
</reference>
<dbReference type="GO" id="GO:0009089">
    <property type="term" value="P:lysine biosynthetic process via diaminopimelate"/>
    <property type="evidence" value="ECO:0007669"/>
    <property type="project" value="UniProtKB-UniRule"/>
</dbReference>
<feature type="binding site" evidence="8">
    <location>
        <position position="11"/>
    </location>
    <ligand>
        <name>substrate</name>
    </ligand>
</feature>
<evidence type="ECO:0000313" key="11">
    <source>
        <dbReference type="Proteomes" id="UP000886741"/>
    </source>
</evidence>
<dbReference type="GO" id="GO:0005829">
    <property type="term" value="C:cytosol"/>
    <property type="evidence" value="ECO:0007669"/>
    <property type="project" value="TreeGrafter"/>
</dbReference>
<proteinExistence type="inferred from homology"/>
<feature type="binding site" evidence="8">
    <location>
        <position position="194"/>
    </location>
    <ligand>
        <name>substrate</name>
    </ligand>
</feature>
<dbReference type="Gene3D" id="3.10.310.10">
    <property type="entry name" value="Diaminopimelate Epimerase, Chain A, domain 1"/>
    <property type="match status" value="2"/>
</dbReference>
<comment type="similarity">
    <text evidence="2 8">Belongs to the diaminopimelate epimerase family.</text>
</comment>
<protein>
    <recommendedName>
        <fullName evidence="3 8">Diaminopimelate epimerase</fullName>
        <shortName evidence="8">DAP epimerase</shortName>
        <ecNumber evidence="3 8">5.1.1.7</ecNumber>
    </recommendedName>
    <alternativeName>
        <fullName evidence="8">PLP-independent amino acid racemase</fullName>
    </alternativeName>
</protein>
<comment type="caution">
    <text evidence="10">The sequence shown here is derived from an EMBL/GenBank/DDBJ whole genome shotgun (WGS) entry which is preliminary data.</text>
</comment>
<comment type="pathway">
    <text evidence="1 8">Amino-acid biosynthesis; L-lysine biosynthesis via DAP pathway; DL-2,6-diaminopimelate from LL-2,6-diaminopimelate: step 1/1.</text>
</comment>
<dbReference type="Pfam" id="PF01678">
    <property type="entry name" value="DAP_epimerase"/>
    <property type="match status" value="2"/>
</dbReference>
<dbReference type="GO" id="GO:0008837">
    <property type="term" value="F:diaminopimelate epimerase activity"/>
    <property type="evidence" value="ECO:0007669"/>
    <property type="project" value="UniProtKB-UniRule"/>
</dbReference>
<dbReference type="NCBIfam" id="TIGR00652">
    <property type="entry name" value="DapF"/>
    <property type="match status" value="1"/>
</dbReference>
<reference evidence="10" key="1">
    <citation type="submission" date="2020-10" db="EMBL/GenBank/DDBJ databases">
        <authorList>
            <person name="Gilroy R."/>
        </authorList>
    </citation>
    <scope>NUCLEOTIDE SEQUENCE</scope>
    <source>
        <strain evidence="10">ChiBcec16-1751</strain>
    </source>
</reference>
<keyword evidence="4 8" id="KW-0028">Amino-acid biosynthesis</keyword>
<comment type="subcellular location">
    <subcellularLocation>
        <location evidence="8">Cytoplasm</location>
    </subcellularLocation>
</comment>
<organism evidence="10 11">
    <name type="scientific">Candidatus Avoscillospira avistercoris</name>
    <dbReference type="NCBI Taxonomy" id="2840707"/>
    <lineage>
        <taxon>Bacteria</taxon>
        <taxon>Bacillati</taxon>
        <taxon>Bacillota</taxon>
        <taxon>Clostridia</taxon>
        <taxon>Eubacteriales</taxon>
        <taxon>Oscillospiraceae</taxon>
        <taxon>Oscillospiraceae incertae sedis</taxon>
        <taxon>Candidatus Avoscillospira</taxon>
    </lineage>
</organism>
<comment type="subunit">
    <text evidence="8">Homodimer.</text>
</comment>
<evidence type="ECO:0000256" key="9">
    <source>
        <dbReference type="PROSITE-ProRule" id="PRU10125"/>
    </source>
</evidence>
<feature type="site" description="Could be important to modulate the pK values of the two catalytic cysteine residues" evidence="8">
    <location>
        <position position="212"/>
    </location>
</feature>
<feature type="binding site" evidence="8">
    <location>
        <position position="62"/>
    </location>
    <ligand>
        <name>substrate</name>
    </ligand>
</feature>
<gene>
    <name evidence="8" type="primary">dapF</name>
    <name evidence="10" type="ORF">IAA83_10875</name>
</gene>
<feature type="binding site" evidence="8">
    <location>
        <begin position="72"/>
        <end position="73"/>
    </location>
    <ligand>
        <name>substrate</name>
    </ligand>
</feature>
<feature type="active site" description="Proton donor" evidence="8">
    <location>
        <position position="71"/>
    </location>
</feature>
<keyword evidence="6 8" id="KW-0413">Isomerase</keyword>
<evidence type="ECO:0000256" key="5">
    <source>
        <dbReference type="ARBA" id="ARBA00023154"/>
    </source>
</evidence>
<dbReference type="AlphaFoldDB" id="A0A9D1FB67"/>
<comment type="catalytic activity">
    <reaction evidence="7 8">
        <text>(2S,6S)-2,6-diaminopimelate = meso-2,6-diaminopimelate</text>
        <dbReference type="Rhea" id="RHEA:15393"/>
        <dbReference type="ChEBI" id="CHEBI:57609"/>
        <dbReference type="ChEBI" id="CHEBI:57791"/>
        <dbReference type="EC" id="5.1.1.7"/>
    </reaction>
</comment>
<keyword evidence="5 8" id="KW-0457">Lysine biosynthesis</keyword>
<comment type="function">
    <text evidence="8">Catalyzes the stereoinversion of LL-2,6-diaminopimelate (L,L-DAP) to meso-diaminopimelate (meso-DAP), a precursor of L-lysine and an essential component of the bacterial peptidoglycan.</text>
</comment>